<dbReference type="Proteomes" id="UP001168877">
    <property type="component" value="Unassembled WGS sequence"/>
</dbReference>
<dbReference type="AlphaFoldDB" id="A0AA39T9X3"/>
<dbReference type="EMBL" id="JAUESC010000002">
    <property type="protein sequence ID" value="KAK0603497.1"/>
    <property type="molecule type" value="Genomic_DNA"/>
</dbReference>
<name>A0AA39T9X3_ACESA</name>
<gene>
    <name evidence="1" type="ORF">LWI29_005584</name>
</gene>
<reference evidence="1" key="1">
    <citation type="journal article" date="2022" name="Plant J.">
        <title>Strategies of tolerance reflected in two North American maple genomes.</title>
        <authorList>
            <person name="McEvoy S.L."/>
            <person name="Sezen U.U."/>
            <person name="Trouern-Trend A."/>
            <person name="McMahon S.M."/>
            <person name="Schaberg P.G."/>
            <person name="Yang J."/>
            <person name="Wegrzyn J.L."/>
            <person name="Swenson N.G."/>
        </authorList>
    </citation>
    <scope>NUCLEOTIDE SEQUENCE</scope>
    <source>
        <strain evidence="1">NS2018</strain>
    </source>
</reference>
<accession>A0AA39T9X3</accession>
<protein>
    <submittedName>
        <fullName evidence="1">Uncharacterized protein</fullName>
    </submittedName>
</protein>
<comment type="caution">
    <text evidence="1">The sequence shown here is derived from an EMBL/GenBank/DDBJ whole genome shotgun (WGS) entry which is preliminary data.</text>
</comment>
<reference evidence="1" key="2">
    <citation type="submission" date="2023-06" db="EMBL/GenBank/DDBJ databases">
        <authorList>
            <person name="Swenson N.G."/>
            <person name="Wegrzyn J.L."/>
            <person name="Mcevoy S.L."/>
        </authorList>
    </citation>
    <scope>NUCLEOTIDE SEQUENCE</scope>
    <source>
        <strain evidence="1">NS2018</strain>
        <tissue evidence="1">Leaf</tissue>
    </source>
</reference>
<evidence type="ECO:0000313" key="2">
    <source>
        <dbReference type="Proteomes" id="UP001168877"/>
    </source>
</evidence>
<keyword evidence="2" id="KW-1185">Reference proteome</keyword>
<evidence type="ECO:0000313" key="1">
    <source>
        <dbReference type="EMBL" id="KAK0603497.1"/>
    </source>
</evidence>
<organism evidence="1 2">
    <name type="scientific">Acer saccharum</name>
    <name type="common">Sugar maple</name>
    <dbReference type="NCBI Taxonomy" id="4024"/>
    <lineage>
        <taxon>Eukaryota</taxon>
        <taxon>Viridiplantae</taxon>
        <taxon>Streptophyta</taxon>
        <taxon>Embryophyta</taxon>
        <taxon>Tracheophyta</taxon>
        <taxon>Spermatophyta</taxon>
        <taxon>Magnoliopsida</taxon>
        <taxon>eudicotyledons</taxon>
        <taxon>Gunneridae</taxon>
        <taxon>Pentapetalae</taxon>
        <taxon>rosids</taxon>
        <taxon>malvids</taxon>
        <taxon>Sapindales</taxon>
        <taxon>Sapindaceae</taxon>
        <taxon>Hippocastanoideae</taxon>
        <taxon>Acereae</taxon>
        <taxon>Acer</taxon>
    </lineage>
</organism>
<proteinExistence type="predicted"/>
<sequence>MGVMAVLPLLITNSKYLVHGGEINFWYNNWLGDESLAKIIEVREALMLQVHSIFVNGRWDERKLREIVPTEIFSKIISSKVRAENIDHVLCDGEVARRVWEYFAAIFGIRLPQQRSWSRCAACMEDVASNWETVVQMVKSFLLNITVQVRKFSKLSSRDESRLKELNCPVIPITVKQPKVIAWSRPGDGCFKLNVDGGLNGNPGLSDGVAFFGMLVVMLWWDLRIRMALQLIWLQRVLRCWMG</sequence>